<name>A0ABY3MVY8_9GAMM</name>
<dbReference type="SMART" id="SM00316">
    <property type="entry name" value="S1"/>
    <property type="match status" value="3"/>
</dbReference>
<dbReference type="InterPro" id="IPR039566">
    <property type="entry name" value="CvfB_S1_st"/>
</dbReference>
<dbReference type="RefSeq" id="WP_101345361.1">
    <property type="nucleotide sequence ID" value="NZ_PJAI02000011.1"/>
</dbReference>
<dbReference type="Gene3D" id="1.10.10.10">
    <property type="entry name" value="Winged helix-like DNA-binding domain superfamily/Winged helix DNA-binding domain"/>
    <property type="match status" value="1"/>
</dbReference>
<proteinExistence type="inferred from homology"/>
<dbReference type="PANTHER" id="PTHR37296:SF1">
    <property type="entry name" value="CONSERVED VIRULENCE FACTOR B"/>
    <property type="match status" value="1"/>
</dbReference>
<evidence type="ECO:0000313" key="4">
    <source>
        <dbReference type="Proteomes" id="UP000815846"/>
    </source>
</evidence>
<comment type="caution">
    <text evidence="3">The sequence shown here is derived from an EMBL/GenBank/DDBJ whole genome shotgun (WGS) entry which is preliminary data.</text>
</comment>
<organism evidence="3 4">
    <name type="scientific">Colwellia echini</name>
    <dbReference type="NCBI Taxonomy" id="1982103"/>
    <lineage>
        <taxon>Bacteria</taxon>
        <taxon>Pseudomonadati</taxon>
        <taxon>Pseudomonadota</taxon>
        <taxon>Gammaproteobacteria</taxon>
        <taxon>Alteromonadales</taxon>
        <taxon>Colwelliaceae</taxon>
        <taxon>Colwellia</taxon>
    </lineage>
</organism>
<gene>
    <name evidence="3" type="ORF">CWS31_010895</name>
</gene>
<dbReference type="InterPro" id="IPR036388">
    <property type="entry name" value="WH-like_DNA-bd_sf"/>
</dbReference>
<accession>A0ABY3MVY8</accession>
<keyword evidence="4" id="KW-1185">Reference proteome</keyword>
<feature type="domain" description="S1 motif" evidence="2">
    <location>
        <begin position="23"/>
        <end position="84"/>
    </location>
</feature>
<dbReference type="InterPro" id="IPR003029">
    <property type="entry name" value="S1_domain"/>
</dbReference>
<evidence type="ECO:0000256" key="1">
    <source>
        <dbReference type="PIRNR" id="PIRNR012524"/>
    </source>
</evidence>
<dbReference type="PANTHER" id="PTHR37296">
    <property type="entry name" value="CONSERVED VIRULENCE FACTOR B"/>
    <property type="match status" value="1"/>
</dbReference>
<dbReference type="InterPro" id="IPR014464">
    <property type="entry name" value="CvfB_fam"/>
</dbReference>
<dbReference type="InterPro" id="IPR012340">
    <property type="entry name" value="NA-bd_OB-fold"/>
</dbReference>
<evidence type="ECO:0000259" key="2">
    <source>
        <dbReference type="SMART" id="SM00316"/>
    </source>
</evidence>
<dbReference type="EMBL" id="PJAI02000011">
    <property type="protein sequence ID" value="TYK65365.1"/>
    <property type="molecule type" value="Genomic_DNA"/>
</dbReference>
<dbReference type="Pfam" id="PF17783">
    <property type="entry name" value="WHD_CvfB"/>
    <property type="match status" value="1"/>
</dbReference>
<dbReference type="PIRSF" id="PIRSF012524">
    <property type="entry name" value="YitL_S1"/>
    <property type="match status" value="1"/>
</dbReference>
<feature type="domain" description="S1 motif" evidence="2">
    <location>
        <begin position="164"/>
        <end position="226"/>
    </location>
</feature>
<dbReference type="InterPro" id="IPR040764">
    <property type="entry name" value="CvfB_WH"/>
</dbReference>
<protein>
    <submittedName>
        <fullName evidence="3">GntR family transcriptional regulator</fullName>
    </submittedName>
</protein>
<dbReference type="Proteomes" id="UP000815846">
    <property type="component" value="Unassembled WGS sequence"/>
</dbReference>
<comment type="similarity">
    <text evidence="1">Belongs to the CvfB family.</text>
</comment>
<dbReference type="Gene3D" id="2.40.50.140">
    <property type="entry name" value="Nucleic acid-binding proteins"/>
    <property type="match status" value="2"/>
</dbReference>
<dbReference type="Pfam" id="PF13509">
    <property type="entry name" value="S1_2"/>
    <property type="match status" value="2"/>
</dbReference>
<evidence type="ECO:0000313" key="3">
    <source>
        <dbReference type="EMBL" id="TYK65365.1"/>
    </source>
</evidence>
<sequence>MTDQRTSEKNTEQQAIQLTTHAQIGKFNNLKVIALMDNGAYLNAGELGEILLPKRYLPEACKVGDLLKVFLYVDSADRLVATTTTPLAQVGEFVSLKVVQVNKMGAFLDWGLPKDLLVPYNQQHTEMEVGKYYLVRVYLDQSTDRIAASSKLDKFIDIWPADYQTGDKVNLIIGGQTDLGYKAIINDLHWGLLYENEIFQHLRVGKQMIGYIKQVREDGRIDLILSRGSKNKVNDFSEKLLAHIADRGGITPLNDKSAPELIQRTLGVSKKTFKATVGNLLKNGKIELVKEGIKLV</sequence>
<reference evidence="3 4" key="1">
    <citation type="submission" date="2019-08" db="EMBL/GenBank/DDBJ databases">
        <title>Microbe sample from Colwellia echini.</title>
        <authorList>
            <person name="Christiansen L."/>
            <person name="Pathiraja D."/>
            <person name="Schultz-Johansen M."/>
            <person name="Choi I.-G."/>
            <person name="Stougaard P."/>
        </authorList>
    </citation>
    <scope>NUCLEOTIDE SEQUENCE [LARGE SCALE GENOMIC DNA]</scope>
    <source>
        <strain evidence="3 4">A3</strain>
    </source>
</reference>
<feature type="domain" description="S1 motif" evidence="2">
    <location>
        <begin position="89"/>
        <end position="151"/>
    </location>
</feature>